<sequence length="150" mass="16605">MERKAAGAAAGVKQIQPFHIGGDGGMVFPLVEVVAGLLPFLDVYGHQKAVFINDHLVRHLTEQQFLALRESLMTAHLDVAALVDSLWGEELAQQFHQHLSAHFHAGRQNLYRQILAVFVDDKPRQPVGFSKYNPAGVNISECRPIVIGLF</sequence>
<name>A0A644YH24_9ZZZZ</name>
<comment type="caution">
    <text evidence="1">The sequence shown here is derived from an EMBL/GenBank/DDBJ whole genome shotgun (WGS) entry which is preliminary data.</text>
</comment>
<proteinExistence type="predicted"/>
<organism evidence="1">
    <name type="scientific">bioreactor metagenome</name>
    <dbReference type="NCBI Taxonomy" id="1076179"/>
    <lineage>
        <taxon>unclassified sequences</taxon>
        <taxon>metagenomes</taxon>
        <taxon>ecological metagenomes</taxon>
    </lineage>
</organism>
<evidence type="ECO:0000313" key="1">
    <source>
        <dbReference type="EMBL" id="MPM25414.1"/>
    </source>
</evidence>
<gene>
    <name evidence="1" type="ORF">SDC9_71908</name>
</gene>
<protein>
    <submittedName>
        <fullName evidence="1">Uncharacterized protein</fullName>
    </submittedName>
</protein>
<dbReference type="AlphaFoldDB" id="A0A644YH24"/>
<reference evidence="1" key="1">
    <citation type="submission" date="2019-08" db="EMBL/GenBank/DDBJ databases">
        <authorList>
            <person name="Kucharzyk K."/>
            <person name="Murdoch R.W."/>
            <person name="Higgins S."/>
            <person name="Loffler F."/>
        </authorList>
    </citation>
    <scope>NUCLEOTIDE SEQUENCE</scope>
</reference>
<dbReference type="EMBL" id="VSSQ01004491">
    <property type="protein sequence ID" value="MPM25414.1"/>
    <property type="molecule type" value="Genomic_DNA"/>
</dbReference>
<accession>A0A644YH24</accession>